<comment type="caution">
    <text evidence="2">The sequence shown here is derived from an EMBL/GenBank/DDBJ whole genome shotgun (WGS) entry which is preliminary data.</text>
</comment>
<dbReference type="Proteomes" id="UP001212152">
    <property type="component" value="Unassembled WGS sequence"/>
</dbReference>
<name>A0AAD5TN34_9FUNG</name>
<dbReference type="EMBL" id="JADGJQ010000038">
    <property type="protein sequence ID" value="KAJ3176738.1"/>
    <property type="molecule type" value="Genomic_DNA"/>
</dbReference>
<dbReference type="AlphaFoldDB" id="A0AAD5TN34"/>
<feature type="compositionally biased region" description="Basic and acidic residues" evidence="1">
    <location>
        <begin position="111"/>
        <end position="127"/>
    </location>
</feature>
<feature type="region of interest" description="Disordered" evidence="1">
    <location>
        <begin position="100"/>
        <end position="150"/>
    </location>
</feature>
<keyword evidence="3" id="KW-1185">Reference proteome</keyword>
<feature type="compositionally biased region" description="Acidic residues" evidence="1">
    <location>
        <begin position="128"/>
        <end position="149"/>
    </location>
</feature>
<proteinExistence type="predicted"/>
<organism evidence="2 3">
    <name type="scientific">Geranomyces variabilis</name>
    <dbReference type="NCBI Taxonomy" id="109894"/>
    <lineage>
        <taxon>Eukaryota</taxon>
        <taxon>Fungi</taxon>
        <taxon>Fungi incertae sedis</taxon>
        <taxon>Chytridiomycota</taxon>
        <taxon>Chytridiomycota incertae sedis</taxon>
        <taxon>Chytridiomycetes</taxon>
        <taxon>Spizellomycetales</taxon>
        <taxon>Powellomycetaceae</taxon>
        <taxon>Geranomyces</taxon>
    </lineage>
</organism>
<gene>
    <name evidence="2" type="ORF">HDU87_004877</name>
</gene>
<accession>A0AAD5TN34</accession>
<evidence type="ECO:0000313" key="2">
    <source>
        <dbReference type="EMBL" id="KAJ3176738.1"/>
    </source>
</evidence>
<reference evidence="2" key="1">
    <citation type="submission" date="2020-05" db="EMBL/GenBank/DDBJ databases">
        <title>Phylogenomic resolution of chytrid fungi.</title>
        <authorList>
            <person name="Stajich J.E."/>
            <person name="Amses K."/>
            <person name="Simmons R."/>
            <person name="Seto K."/>
            <person name="Myers J."/>
            <person name="Bonds A."/>
            <person name="Quandt C.A."/>
            <person name="Barry K."/>
            <person name="Liu P."/>
            <person name="Grigoriev I."/>
            <person name="Longcore J.E."/>
            <person name="James T.Y."/>
        </authorList>
    </citation>
    <scope>NUCLEOTIDE SEQUENCE</scope>
    <source>
        <strain evidence="2">JEL0379</strain>
    </source>
</reference>
<sequence length="330" mass="37778">MPEELTTIEDALEQYPDRTWDDYLTALKSHLKRVKRWSERTQRQKDVKAAEREKLERLMTEGSRYQQIQKREKAKQEAQKKTAWQVISDTAHNNRALLQVAVPGKRGRSRSPGDDHGARYQESKPEQPCDEESESGSEAWSQEESDDELISTAEQQTYKPIPVAMPSTHALSAAERRLDDVPLTGLREAGVTVEDLLAEHQGHQHETAADSWILHMDDPISRAWLPQLAKKPLQNLWRRRSMARKVIACAKPGADTSELSKDFQSAFAYLNELETLAAGEIMNAHEMYDHEIRLPLLRGDEKSYTHRRTAIVREMVVTQLRQLTSGSTHH</sequence>
<protein>
    <submittedName>
        <fullName evidence="2">Uncharacterized protein</fullName>
    </submittedName>
</protein>
<evidence type="ECO:0000313" key="3">
    <source>
        <dbReference type="Proteomes" id="UP001212152"/>
    </source>
</evidence>
<evidence type="ECO:0000256" key="1">
    <source>
        <dbReference type="SAM" id="MobiDB-lite"/>
    </source>
</evidence>